<dbReference type="PANTHER" id="PTHR43671">
    <property type="entry name" value="SERINE/THREONINE-PROTEIN KINASE NEK"/>
    <property type="match status" value="1"/>
</dbReference>
<dbReference type="GO" id="GO:0004674">
    <property type="term" value="F:protein serine/threonine kinase activity"/>
    <property type="evidence" value="ECO:0007669"/>
    <property type="project" value="UniProtKB-KW"/>
</dbReference>
<dbReference type="EC" id="2.7.11.1" evidence="1"/>
<dbReference type="Pfam" id="PF00069">
    <property type="entry name" value="Pkinase"/>
    <property type="match status" value="1"/>
</dbReference>
<evidence type="ECO:0000256" key="4">
    <source>
        <dbReference type="ARBA" id="ARBA00022741"/>
    </source>
</evidence>
<dbReference type="GO" id="GO:0005524">
    <property type="term" value="F:ATP binding"/>
    <property type="evidence" value="ECO:0007669"/>
    <property type="project" value="UniProtKB-KW"/>
</dbReference>
<dbReference type="OrthoDB" id="310217at2759"/>
<gene>
    <name evidence="10" type="ORF">CC86DRAFT_21123</name>
</gene>
<dbReference type="Proteomes" id="UP000799424">
    <property type="component" value="Unassembled WGS sequence"/>
</dbReference>
<dbReference type="EMBL" id="MU006225">
    <property type="protein sequence ID" value="KAF2826833.1"/>
    <property type="molecule type" value="Genomic_DNA"/>
</dbReference>
<evidence type="ECO:0000256" key="3">
    <source>
        <dbReference type="ARBA" id="ARBA00022679"/>
    </source>
</evidence>
<evidence type="ECO:0000256" key="2">
    <source>
        <dbReference type="ARBA" id="ARBA00022527"/>
    </source>
</evidence>
<dbReference type="GO" id="GO:0005634">
    <property type="term" value="C:nucleus"/>
    <property type="evidence" value="ECO:0007669"/>
    <property type="project" value="TreeGrafter"/>
</dbReference>
<dbReference type="InterPro" id="IPR000719">
    <property type="entry name" value="Prot_kinase_dom"/>
</dbReference>
<dbReference type="SMART" id="SM00220">
    <property type="entry name" value="S_TKc"/>
    <property type="match status" value="1"/>
</dbReference>
<proteinExistence type="predicted"/>
<keyword evidence="11" id="KW-1185">Reference proteome</keyword>
<accession>A0A6A7A135</accession>
<evidence type="ECO:0000259" key="9">
    <source>
        <dbReference type="PROSITE" id="PS50011"/>
    </source>
</evidence>
<dbReference type="PANTHER" id="PTHR43671:SF98">
    <property type="entry name" value="SERINE_THREONINE-PROTEIN KINASE NEK11"/>
    <property type="match status" value="1"/>
</dbReference>
<keyword evidence="6" id="KW-0067">ATP-binding</keyword>
<protein>
    <recommendedName>
        <fullName evidence="1">non-specific serine/threonine protein kinase</fullName>
        <ecNumber evidence="1">2.7.11.1</ecNumber>
    </recommendedName>
</protein>
<feature type="domain" description="Protein kinase" evidence="9">
    <location>
        <begin position="12"/>
        <end position="296"/>
    </location>
</feature>
<dbReference type="InterPro" id="IPR050660">
    <property type="entry name" value="NEK_Ser/Thr_kinase"/>
</dbReference>
<reference evidence="10" key="1">
    <citation type="journal article" date="2020" name="Stud. Mycol.">
        <title>101 Dothideomycetes genomes: a test case for predicting lifestyles and emergence of pathogens.</title>
        <authorList>
            <person name="Haridas S."/>
            <person name="Albert R."/>
            <person name="Binder M."/>
            <person name="Bloem J."/>
            <person name="Labutti K."/>
            <person name="Salamov A."/>
            <person name="Andreopoulos B."/>
            <person name="Baker S."/>
            <person name="Barry K."/>
            <person name="Bills G."/>
            <person name="Bluhm B."/>
            <person name="Cannon C."/>
            <person name="Castanera R."/>
            <person name="Culley D."/>
            <person name="Daum C."/>
            <person name="Ezra D."/>
            <person name="Gonzalez J."/>
            <person name="Henrissat B."/>
            <person name="Kuo A."/>
            <person name="Liang C."/>
            <person name="Lipzen A."/>
            <person name="Lutzoni F."/>
            <person name="Magnuson J."/>
            <person name="Mondo S."/>
            <person name="Nolan M."/>
            <person name="Ohm R."/>
            <person name="Pangilinan J."/>
            <person name="Park H.-J."/>
            <person name="Ramirez L."/>
            <person name="Alfaro M."/>
            <person name="Sun H."/>
            <person name="Tritt A."/>
            <person name="Yoshinaga Y."/>
            <person name="Zwiers L.-H."/>
            <person name="Turgeon B."/>
            <person name="Goodwin S."/>
            <person name="Spatafora J."/>
            <person name="Crous P."/>
            <person name="Grigoriev I."/>
        </authorList>
    </citation>
    <scope>NUCLEOTIDE SEQUENCE</scope>
    <source>
        <strain evidence="10">CBS 113818</strain>
    </source>
</reference>
<comment type="catalytic activity">
    <reaction evidence="8">
        <text>L-seryl-[protein] + ATP = O-phospho-L-seryl-[protein] + ADP + H(+)</text>
        <dbReference type="Rhea" id="RHEA:17989"/>
        <dbReference type="Rhea" id="RHEA-COMP:9863"/>
        <dbReference type="Rhea" id="RHEA-COMP:11604"/>
        <dbReference type="ChEBI" id="CHEBI:15378"/>
        <dbReference type="ChEBI" id="CHEBI:29999"/>
        <dbReference type="ChEBI" id="CHEBI:30616"/>
        <dbReference type="ChEBI" id="CHEBI:83421"/>
        <dbReference type="ChEBI" id="CHEBI:456216"/>
        <dbReference type="EC" id="2.7.11.1"/>
    </reaction>
</comment>
<dbReference type="Gene3D" id="1.10.510.10">
    <property type="entry name" value="Transferase(Phosphotransferase) domain 1"/>
    <property type="match status" value="1"/>
</dbReference>
<dbReference type="PROSITE" id="PS50011">
    <property type="entry name" value="PROTEIN_KINASE_DOM"/>
    <property type="match status" value="1"/>
</dbReference>
<evidence type="ECO:0000256" key="1">
    <source>
        <dbReference type="ARBA" id="ARBA00012513"/>
    </source>
</evidence>
<comment type="catalytic activity">
    <reaction evidence="7">
        <text>L-threonyl-[protein] + ATP = O-phospho-L-threonyl-[protein] + ADP + H(+)</text>
        <dbReference type="Rhea" id="RHEA:46608"/>
        <dbReference type="Rhea" id="RHEA-COMP:11060"/>
        <dbReference type="Rhea" id="RHEA-COMP:11605"/>
        <dbReference type="ChEBI" id="CHEBI:15378"/>
        <dbReference type="ChEBI" id="CHEBI:30013"/>
        <dbReference type="ChEBI" id="CHEBI:30616"/>
        <dbReference type="ChEBI" id="CHEBI:61977"/>
        <dbReference type="ChEBI" id="CHEBI:456216"/>
        <dbReference type="EC" id="2.7.11.1"/>
    </reaction>
</comment>
<evidence type="ECO:0000256" key="6">
    <source>
        <dbReference type="ARBA" id="ARBA00022840"/>
    </source>
</evidence>
<dbReference type="AlphaFoldDB" id="A0A6A7A135"/>
<evidence type="ECO:0000313" key="11">
    <source>
        <dbReference type="Proteomes" id="UP000799424"/>
    </source>
</evidence>
<dbReference type="PROSITE" id="PS00108">
    <property type="entry name" value="PROTEIN_KINASE_ST"/>
    <property type="match status" value="1"/>
</dbReference>
<dbReference type="InterPro" id="IPR008271">
    <property type="entry name" value="Ser/Thr_kinase_AS"/>
</dbReference>
<dbReference type="InterPro" id="IPR011009">
    <property type="entry name" value="Kinase-like_dom_sf"/>
</dbReference>
<organism evidence="10 11">
    <name type="scientific">Ophiobolus disseminans</name>
    <dbReference type="NCBI Taxonomy" id="1469910"/>
    <lineage>
        <taxon>Eukaryota</taxon>
        <taxon>Fungi</taxon>
        <taxon>Dikarya</taxon>
        <taxon>Ascomycota</taxon>
        <taxon>Pezizomycotina</taxon>
        <taxon>Dothideomycetes</taxon>
        <taxon>Pleosporomycetidae</taxon>
        <taxon>Pleosporales</taxon>
        <taxon>Pleosporineae</taxon>
        <taxon>Phaeosphaeriaceae</taxon>
        <taxon>Ophiobolus</taxon>
    </lineage>
</organism>
<dbReference type="SUPFAM" id="SSF56112">
    <property type="entry name" value="Protein kinase-like (PK-like)"/>
    <property type="match status" value="1"/>
</dbReference>
<evidence type="ECO:0000313" key="10">
    <source>
        <dbReference type="EMBL" id="KAF2826833.1"/>
    </source>
</evidence>
<keyword evidence="3" id="KW-0808">Transferase</keyword>
<sequence length="313" mass="34860">MSARSKFTPLCAATQQEGGAHNLGIIVVRHKRTGKTYIEKRVKPDAVKHRHIDPEINVMLRCGLQPNIVDCKDYDLACCSTGYGSVYLQHAELGSLDALIGRYARRCTGLADESFVWKVLWDCSVGLAHLQTGRDSREIRKKAMRGEPISWRSGWDPIVHRDLKPSNIFLTWSDSVQMGRTRHPTVLLGDFGCAVTGKQVRAGAGAPGVVPPTDGAWIPPECPGFSDRSDVYTLGLIVMCLAARSQEPPEQNPLTSAYASKEMIKTVKNFTEYRPRDRPCVQELPALVWRRYQSWWNGRSDDGAELPSWALPG</sequence>
<keyword evidence="4" id="KW-0547">Nucleotide-binding</keyword>
<name>A0A6A7A135_9PLEO</name>
<evidence type="ECO:0000256" key="8">
    <source>
        <dbReference type="ARBA" id="ARBA00048679"/>
    </source>
</evidence>
<evidence type="ECO:0000256" key="7">
    <source>
        <dbReference type="ARBA" id="ARBA00047899"/>
    </source>
</evidence>
<keyword evidence="5 10" id="KW-0418">Kinase</keyword>
<evidence type="ECO:0000256" key="5">
    <source>
        <dbReference type="ARBA" id="ARBA00022777"/>
    </source>
</evidence>
<keyword evidence="2" id="KW-0723">Serine/threonine-protein kinase</keyword>